<dbReference type="InterPro" id="IPR030395">
    <property type="entry name" value="GP_PDE_dom"/>
</dbReference>
<name>V5G8X8_BYSSN</name>
<evidence type="ECO:0000313" key="3">
    <source>
        <dbReference type="EMBL" id="GAD98451.1"/>
    </source>
</evidence>
<protein>
    <recommendedName>
        <fullName evidence="2">GP-PDE domain-containing protein</fullName>
    </recommendedName>
</protein>
<dbReference type="PANTHER" id="PTHR37781:SF1">
    <property type="entry name" value="ADR380WP"/>
    <property type="match status" value="1"/>
</dbReference>
<evidence type="ECO:0000256" key="1">
    <source>
        <dbReference type="SAM" id="MobiDB-lite"/>
    </source>
</evidence>
<dbReference type="Pfam" id="PF03009">
    <property type="entry name" value="GDPD"/>
    <property type="match status" value="1"/>
</dbReference>
<feature type="domain" description="GP-PDE" evidence="2">
    <location>
        <begin position="391"/>
        <end position="679"/>
    </location>
</feature>
<evidence type="ECO:0000259" key="2">
    <source>
        <dbReference type="PROSITE" id="PS51704"/>
    </source>
</evidence>
<dbReference type="HOGENOM" id="CLU_393285_0_0_1"/>
<feature type="region of interest" description="Disordered" evidence="1">
    <location>
        <begin position="139"/>
        <end position="167"/>
    </location>
</feature>
<dbReference type="InParanoid" id="V5G8X8"/>
<dbReference type="SUPFAM" id="SSF51695">
    <property type="entry name" value="PLC-like phosphodiesterases"/>
    <property type="match status" value="1"/>
</dbReference>
<evidence type="ECO:0000313" key="4">
    <source>
        <dbReference type="Proteomes" id="UP000018001"/>
    </source>
</evidence>
<reference evidence="4" key="1">
    <citation type="journal article" date="2014" name="Genome Announc.">
        <title>Draft genome sequence of the formaldehyde-resistant fungus Byssochlamys spectabilis No. 5 (anamorph Paecilomyces variotii No. 5) (NBRC109023).</title>
        <authorList>
            <person name="Oka T."/>
            <person name="Ekino K."/>
            <person name="Fukuda K."/>
            <person name="Nomura Y."/>
        </authorList>
    </citation>
    <scope>NUCLEOTIDE SEQUENCE [LARGE SCALE GENOMIC DNA]</scope>
    <source>
        <strain evidence="4">No. 5 / NBRC 109023</strain>
    </source>
</reference>
<comment type="caution">
    <text evidence="3">The sequence shown here is derived from an EMBL/GenBank/DDBJ whole genome shotgun (WGS) entry which is preliminary data.</text>
</comment>
<dbReference type="PANTHER" id="PTHR37781">
    <property type="entry name" value="TFIIH COMPLEX SUBUNIT"/>
    <property type="match status" value="1"/>
</dbReference>
<proteinExistence type="predicted"/>
<dbReference type="Gene3D" id="3.20.20.190">
    <property type="entry name" value="Phosphatidylinositol (PI) phosphodiesterase"/>
    <property type="match status" value="1"/>
</dbReference>
<dbReference type="EMBL" id="BAUL01000247">
    <property type="protein sequence ID" value="GAD98451.1"/>
    <property type="molecule type" value="Genomic_DNA"/>
</dbReference>
<dbReference type="GO" id="GO:0008081">
    <property type="term" value="F:phosphoric diester hydrolase activity"/>
    <property type="evidence" value="ECO:0007669"/>
    <property type="project" value="InterPro"/>
</dbReference>
<dbReference type="Proteomes" id="UP000018001">
    <property type="component" value="Unassembled WGS sequence"/>
</dbReference>
<dbReference type="InterPro" id="IPR031349">
    <property type="entry name" value="Tfb6"/>
</dbReference>
<accession>V5G8X8</accession>
<dbReference type="InterPro" id="IPR017946">
    <property type="entry name" value="PLC-like_Pdiesterase_TIM-brl"/>
</dbReference>
<feature type="compositionally biased region" description="Acidic residues" evidence="1">
    <location>
        <begin position="146"/>
        <end position="167"/>
    </location>
</feature>
<dbReference type="eggNOG" id="ENOG502QZN7">
    <property type="taxonomic scope" value="Eukaryota"/>
</dbReference>
<dbReference type="GO" id="GO:0006629">
    <property type="term" value="P:lipid metabolic process"/>
    <property type="evidence" value="ECO:0007669"/>
    <property type="project" value="InterPro"/>
</dbReference>
<dbReference type="Pfam" id="PF17110">
    <property type="entry name" value="TFB6"/>
    <property type="match status" value="1"/>
</dbReference>
<dbReference type="PROSITE" id="PS51704">
    <property type="entry name" value="GP_PDE"/>
    <property type="match status" value="1"/>
</dbReference>
<dbReference type="AlphaFoldDB" id="V5G8X8"/>
<organism evidence="3 4">
    <name type="scientific">Byssochlamys spectabilis (strain No. 5 / NBRC 109023)</name>
    <name type="common">Paecilomyces variotii</name>
    <dbReference type="NCBI Taxonomy" id="1356009"/>
    <lineage>
        <taxon>Eukaryota</taxon>
        <taxon>Fungi</taxon>
        <taxon>Dikarya</taxon>
        <taxon>Ascomycota</taxon>
        <taxon>Pezizomycotina</taxon>
        <taxon>Eurotiomycetes</taxon>
        <taxon>Eurotiomycetidae</taxon>
        <taxon>Eurotiales</taxon>
        <taxon>Thermoascaceae</taxon>
        <taxon>Paecilomyces</taxon>
    </lineage>
</organism>
<dbReference type="GO" id="GO:0005675">
    <property type="term" value="C:transcription factor TFIIH holo complex"/>
    <property type="evidence" value="ECO:0007669"/>
    <property type="project" value="TreeGrafter"/>
</dbReference>
<dbReference type="OrthoDB" id="2567806at2759"/>
<sequence>MLVNRRHAKKFSSAIGEQDIPEAERGYESFKEVVKDLEAIIDVVWVSGTPSLQIPYLISLAGLVNTYLPEYPFSPRSTFRLIKKLDAIFASLITGEDVDTGAPISGFENRRNVVSMTEKVRIKSLAEACRIAVVEARDREDSRVTEEEEADGMDMDETGDENENDEVYGVDDYVDAPDRWEMEGARVYEKTIQLLGDELGKGAQHPQKKTATWSSDIKFRADQPRPGRLGISPDDNPGFPFSEITPPSAIDLEALPSAKRRGVWRLRGIRGCYSRRWHSLAVGDPKLVPNALSIFSPSEPPAGTDPDEETTDRMAWELFAVKGDQTLSQNFLQYLPSSLEYLLEPQGLAAALPALVTSTVKSSLLLLGAAVSFIGISSIPQELGHHDQGFLEIQAHRGGTGMRTENSLWAFAYAMEVGIDVLEMDVVFTKDGIPVVWHDHEITAEKCRGDHVGAFVVNLTLEEVKSMSCDLQLSEYPQAQVYENTRIPTLEEVLDLIECYDNKNIAINIETKLDPLKQNETLPVEKYVDDIVPLLERRGFASRTTLQSFDWRTLIGIKQKFPHIVIVALLEPESIISIDGDYPWLGGINLADFNGDWIAAAASIGAEVVGPAHGDPWTASVNTPGYVPWINKEMVKRAHEFGMKLFPWTVDDEATIEKVLEHGVDGIITNYPERVMSISQEKKRDFRVSKVDHRPHCLVNA</sequence>
<keyword evidence="4" id="KW-1185">Reference proteome</keyword>
<dbReference type="PROSITE" id="PS50007">
    <property type="entry name" value="PIPLC_X_DOMAIN"/>
    <property type="match status" value="1"/>
</dbReference>
<gene>
    <name evidence="3" type="ORF">PVAR5_7145</name>
</gene>